<evidence type="ECO:0000256" key="2">
    <source>
        <dbReference type="ARBA" id="ARBA00012737"/>
    </source>
</evidence>
<dbReference type="Gene3D" id="3.60.20.10">
    <property type="entry name" value="Glutamine Phosphoribosylpyrophosphate, subunit 1, domain 1"/>
    <property type="match status" value="1"/>
</dbReference>
<dbReference type="PROSITE" id="PS51278">
    <property type="entry name" value="GATASE_TYPE_2"/>
    <property type="match status" value="1"/>
</dbReference>
<dbReference type="Gene3D" id="3.40.50.620">
    <property type="entry name" value="HUPs"/>
    <property type="match status" value="1"/>
</dbReference>
<protein>
    <recommendedName>
        <fullName evidence="2">asparagine synthase (glutamine-hydrolyzing)</fullName>
        <ecNumber evidence="2">6.3.5.4</ecNumber>
    </recommendedName>
</protein>
<comment type="catalytic activity">
    <reaction evidence="3">
        <text>L-aspartate + L-glutamine + ATP + H2O = L-asparagine + L-glutamate + AMP + diphosphate + H(+)</text>
        <dbReference type="Rhea" id="RHEA:12228"/>
        <dbReference type="ChEBI" id="CHEBI:15377"/>
        <dbReference type="ChEBI" id="CHEBI:15378"/>
        <dbReference type="ChEBI" id="CHEBI:29985"/>
        <dbReference type="ChEBI" id="CHEBI:29991"/>
        <dbReference type="ChEBI" id="CHEBI:30616"/>
        <dbReference type="ChEBI" id="CHEBI:33019"/>
        <dbReference type="ChEBI" id="CHEBI:58048"/>
        <dbReference type="ChEBI" id="CHEBI:58359"/>
        <dbReference type="ChEBI" id="CHEBI:456215"/>
        <dbReference type="EC" id="6.3.5.4"/>
    </reaction>
</comment>
<dbReference type="InterPro" id="IPR014729">
    <property type="entry name" value="Rossmann-like_a/b/a_fold"/>
</dbReference>
<dbReference type="EC" id="6.3.5.4" evidence="2"/>
<reference evidence="6" key="1">
    <citation type="journal article" date="2019" name="Int. J. Syst. Evol. Microbiol.">
        <title>The Global Catalogue of Microorganisms (GCM) 10K type strain sequencing project: providing services to taxonomists for standard genome sequencing and annotation.</title>
        <authorList>
            <consortium name="The Broad Institute Genomics Platform"/>
            <consortium name="The Broad Institute Genome Sequencing Center for Infectious Disease"/>
            <person name="Wu L."/>
            <person name="Ma J."/>
        </authorList>
    </citation>
    <scope>NUCLEOTIDE SEQUENCE [LARGE SCALE GENOMIC DNA]</scope>
    <source>
        <strain evidence="6">JCM 17978</strain>
    </source>
</reference>
<dbReference type="Pfam" id="PF13537">
    <property type="entry name" value="GATase_7"/>
    <property type="match status" value="1"/>
</dbReference>
<dbReference type="SUPFAM" id="SSF56235">
    <property type="entry name" value="N-terminal nucleophile aminohydrolases (Ntn hydrolases)"/>
    <property type="match status" value="1"/>
</dbReference>
<keyword evidence="6" id="KW-1185">Reference proteome</keyword>
<evidence type="ECO:0000313" key="6">
    <source>
        <dbReference type="Proteomes" id="UP001596162"/>
    </source>
</evidence>
<dbReference type="EMBL" id="JBHSLA010000003">
    <property type="protein sequence ID" value="MFC5195457.1"/>
    <property type="molecule type" value="Genomic_DNA"/>
</dbReference>
<dbReference type="SUPFAM" id="SSF52402">
    <property type="entry name" value="Adenine nucleotide alpha hydrolases-like"/>
    <property type="match status" value="1"/>
</dbReference>
<evidence type="ECO:0000313" key="5">
    <source>
        <dbReference type="EMBL" id="MFC5195457.1"/>
    </source>
</evidence>
<accession>A0ABW0C615</accession>
<comment type="caution">
    <text evidence="5">The sequence shown here is derived from an EMBL/GenBank/DDBJ whole genome shotgun (WGS) entry which is preliminary data.</text>
</comment>
<evidence type="ECO:0000256" key="1">
    <source>
        <dbReference type="ARBA" id="ARBA00005187"/>
    </source>
</evidence>
<proteinExistence type="predicted"/>
<dbReference type="Proteomes" id="UP001596162">
    <property type="component" value="Unassembled WGS sequence"/>
</dbReference>
<sequence length="572" mass="67942">MIGLLGFISQTKDFGHSDYNYLGNRPFLEDEYHFKTFHIKRKLNDKFFNDKLFQEDQDFFVAVDGVLLNAKQLKQDFAIRDNFNLIKHLYLKEGKQFINTLKGDFSLVLYNKTSNELIVYTNTTTSKPIYYHFNKDLNEFYFGSNVYELSKCLKAKGIKLTVNEFAFYSVASFDYVYGNHHFSNEIKKLGGGQFIVYNTKEDIKIETYFRLSSYPQLNLTEDEYLHKINEKFEQAIRLQYDKDLEYNYKHISTLSGGLDSRMTTLVGHKLGYKAINTITFSSPNYWDEIIAKQIAKKFKLNNFLYKIDSGNHLKEFDFSLHVNGGLLSYFVANQIHDFYNKIDFASYGLIHTGQVGDAIVGSTLHNYNIHFKYGYINPKYKEYFSSKLENAILKEMIVNDSLEMTRFYNHVFNFTLEGNQYAYPYTETVSPFMERDFLQFCIRIPLKFRNNHNLYYKWIGRFHPELGKFYYEKIKRRTLNISNKRFRKAYHIMYMFYLKRLGLKEKNNALLNYAAWRQSGEIESNLNDLFNINIEAVKDEELKNSLIKQYEQYNFQVKLKALHAVLTYKLYF</sequence>
<dbReference type="InterPro" id="IPR051786">
    <property type="entry name" value="ASN_synthetase/amidase"/>
</dbReference>
<gene>
    <name evidence="5" type="ORF">ACFPH8_08975</name>
</gene>
<evidence type="ECO:0000256" key="3">
    <source>
        <dbReference type="ARBA" id="ARBA00048741"/>
    </source>
</evidence>
<evidence type="ECO:0000259" key="4">
    <source>
        <dbReference type="PROSITE" id="PS51278"/>
    </source>
</evidence>
<comment type="pathway">
    <text evidence="1">Amino-acid biosynthesis; L-asparagine biosynthesis; L-asparagine from L-aspartate (L-Gln route): step 1/1.</text>
</comment>
<dbReference type="InterPro" id="IPR017932">
    <property type="entry name" value="GATase_2_dom"/>
</dbReference>
<dbReference type="RefSeq" id="WP_376860294.1">
    <property type="nucleotide sequence ID" value="NZ_JBHSLA010000003.1"/>
</dbReference>
<dbReference type="InterPro" id="IPR029055">
    <property type="entry name" value="Ntn_hydrolases_N"/>
</dbReference>
<dbReference type="PANTHER" id="PTHR43284">
    <property type="entry name" value="ASPARAGINE SYNTHETASE (GLUTAMINE-HYDROLYZING)"/>
    <property type="match status" value="1"/>
</dbReference>
<dbReference type="PANTHER" id="PTHR43284:SF1">
    <property type="entry name" value="ASPARAGINE SYNTHETASE"/>
    <property type="match status" value="1"/>
</dbReference>
<organism evidence="5 6">
    <name type="scientific">Bizionia hallyeonensis</name>
    <dbReference type="NCBI Taxonomy" id="1123757"/>
    <lineage>
        <taxon>Bacteria</taxon>
        <taxon>Pseudomonadati</taxon>
        <taxon>Bacteroidota</taxon>
        <taxon>Flavobacteriia</taxon>
        <taxon>Flavobacteriales</taxon>
        <taxon>Flavobacteriaceae</taxon>
        <taxon>Bizionia</taxon>
    </lineage>
</organism>
<name>A0ABW0C615_9FLAO</name>
<feature type="domain" description="Glutamine amidotransferase type-2" evidence="4">
    <location>
        <begin position="1"/>
        <end position="200"/>
    </location>
</feature>